<dbReference type="PANTHER" id="PTHR31252">
    <property type="entry name" value="DUF4419 DOMAIN-CONTAINING PROTEIN"/>
    <property type="match status" value="1"/>
</dbReference>
<organism evidence="1 2">
    <name type="scientific">Anaeramoeba flamelloides</name>
    <dbReference type="NCBI Taxonomy" id="1746091"/>
    <lineage>
        <taxon>Eukaryota</taxon>
        <taxon>Metamonada</taxon>
        <taxon>Anaeramoebidae</taxon>
        <taxon>Anaeramoeba</taxon>
    </lineage>
</organism>
<protein>
    <submittedName>
        <fullName evidence="1">Uncharacterized protein</fullName>
    </submittedName>
</protein>
<dbReference type="InterPro" id="IPR025533">
    <property type="entry name" value="DUF4419"/>
</dbReference>
<dbReference type="Proteomes" id="UP001146793">
    <property type="component" value="Unassembled WGS sequence"/>
</dbReference>
<evidence type="ECO:0000313" key="2">
    <source>
        <dbReference type="Proteomes" id="UP001146793"/>
    </source>
</evidence>
<gene>
    <name evidence="1" type="ORF">M0812_12367</name>
</gene>
<name>A0AAV7ZPP5_9EUKA</name>
<reference evidence="1" key="1">
    <citation type="submission" date="2022-08" db="EMBL/GenBank/DDBJ databases">
        <title>Novel sulphate-reducing endosymbionts in the free-living metamonad Anaeramoeba.</title>
        <authorList>
            <person name="Jerlstrom-Hultqvist J."/>
            <person name="Cepicka I."/>
            <person name="Gallot-Lavallee L."/>
            <person name="Salas-Leiva D."/>
            <person name="Curtis B.A."/>
            <person name="Zahonova K."/>
            <person name="Pipaliya S."/>
            <person name="Dacks J."/>
            <person name="Roger A.J."/>
        </authorList>
    </citation>
    <scope>NUCLEOTIDE SEQUENCE</scope>
    <source>
        <strain evidence="1">Busselton2</strain>
    </source>
</reference>
<dbReference type="AlphaFoldDB" id="A0AAV7ZPP5"/>
<sequence length="374" mass="43795">MLTTPNQIIIRLETKTEKKTYPTTNHVSYFEEYVNSLQFSNTKNINVETTNDPEKSVLARDNFRPRNQFIWLLHLSFCDHTPLVLTPDDIWLTLLQGLSIHINNNPQKYRSQFTTSSTKESIVVENNSLVQGNLFSPWSEVFSKFSEELKERIGEETQKFLVKGFSTTTPTIENAYQIMLMDVVKSYFDYYTFSKCGIPEIRLEGTVEDWESLYDRVSKFEEYDLGWWVEKLRYVFGTIVKTVKANGEGFGDFWDSFYKWNRVSGGDRVTGWVHIFFPYDKENQINSFCKNFDFDFSKRISGFSGLKLSSFPSGMSKVPFIWEYQNNKLDMDFYSGFTGLLQEEKDNGALRTNIGWAVAYREVEEEEEKEKKNN</sequence>
<dbReference type="Pfam" id="PF14388">
    <property type="entry name" value="DUF4419"/>
    <property type="match status" value="1"/>
</dbReference>
<comment type="caution">
    <text evidence="1">The sequence shown here is derived from an EMBL/GenBank/DDBJ whole genome shotgun (WGS) entry which is preliminary data.</text>
</comment>
<proteinExistence type="predicted"/>
<evidence type="ECO:0000313" key="1">
    <source>
        <dbReference type="EMBL" id="KAJ3442627.1"/>
    </source>
</evidence>
<dbReference type="EMBL" id="JANTQA010000026">
    <property type="protein sequence ID" value="KAJ3442627.1"/>
    <property type="molecule type" value="Genomic_DNA"/>
</dbReference>
<dbReference type="PANTHER" id="PTHR31252:SF11">
    <property type="entry name" value="DUF4419 DOMAIN-CONTAINING PROTEIN"/>
    <property type="match status" value="1"/>
</dbReference>
<accession>A0AAV7ZPP5</accession>